<accession>A0A5C6A7D4</accession>
<dbReference type="InterPro" id="IPR013325">
    <property type="entry name" value="RNA_pol_sigma_r2"/>
</dbReference>
<organism evidence="8 9">
    <name type="scientific">Botrimarina colliarenosi</name>
    <dbReference type="NCBI Taxonomy" id="2528001"/>
    <lineage>
        <taxon>Bacteria</taxon>
        <taxon>Pseudomonadati</taxon>
        <taxon>Planctomycetota</taxon>
        <taxon>Planctomycetia</taxon>
        <taxon>Pirellulales</taxon>
        <taxon>Lacipirellulaceae</taxon>
        <taxon>Botrimarina</taxon>
    </lineage>
</organism>
<name>A0A5C6A7D4_9BACT</name>
<dbReference type="InterPro" id="IPR013324">
    <property type="entry name" value="RNA_pol_sigma_r3/r4-like"/>
</dbReference>
<dbReference type="NCBIfam" id="TIGR02937">
    <property type="entry name" value="sigma70-ECF"/>
    <property type="match status" value="1"/>
</dbReference>
<dbReference type="Gene3D" id="1.10.10.10">
    <property type="entry name" value="Winged helix-like DNA-binding domain superfamily/Winged helix DNA-binding domain"/>
    <property type="match status" value="1"/>
</dbReference>
<feature type="domain" description="RNA polymerase sigma factor 70 region 4 type 2" evidence="7">
    <location>
        <begin position="147"/>
        <end position="198"/>
    </location>
</feature>
<dbReference type="OrthoDB" id="9784272at2"/>
<evidence type="ECO:0000259" key="7">
    <source>
        <dbReference type="Pfam" id="PF08281"/>
    </source>
</evidence>
<evidence type="ECO:0000256" key="2">
    <source>
        <dbReference type="ARBA" id="ARBA00023015"/>
    </source>
</evidence>
<keyword evidence="9" id="KW-1185">Reference proteome</keyword>
<gene>
    <name evidence="8" type="primary">sigK</name>
    <name evidence="8" type="ORF">Pla108_34920</name>
</gene>
<dbReference type="RefSeq" id="WP_146446186.1">
    <property type="nucleotide sequence ID" value="NZ_SJPR01000005.1"/>
</dbReference>
<dbReference type="InterPro" id="IPR039425">
    <property type="entry name" value="RNA_pol_sigma-70-like"/>
</dbReference>
<dbReference type="SUPFAM" id="SSF88946">
    <property type="entry name" value="Sigma2 domain of RNA polymerase sigma factors"/>
    <property type="match status" value="1"/>
</dbReference>
<dbReference type="CDD" id="cd06171">
    <property type="entry name" value="Sigma70_r4"/>
    <property type="match status" value="1"/>
</dbReference>
<protein>
    <submittedName>
        <fullName evidence="8">ECF RNA polymerase sigma factor SigK</fullName>
    </submittedName>
</protein>
<dbReference type="Pfam" id="PF04542">
    <property type="entry name" value="Sigma70_r2"/>
    <property type="match status" value="1"/>
</dbReference>
<evidence type="ECO:0000256" key="5">
    <source>
        <dbReference type="SAM" id="MobiDB-lite"/>
    </source>
</evidence>
<keyword evidence="3" id="KW-0731">Sigma factor</keyword>
<dbReference type="InterPro" id="IPR036388">
    <property type="entry name" value="WH-like_DNA-bd_sf"/>
</dbReference>
<comment type="caution">
    <text evidence="8">The sequence shown here is derived from an EMBL/GenBank/DDBJ whole genome shotgun (WGS) entry which is preliminary data.</text>
</comment>
<dbReference type="GO" id="GO:0016987">
    <property type="term" value="F:sigma factor activity"/>
    <property type="evidence" value="ECO:0007669"/>
    <property type="project" value="UniProtKB-KW"/>
</dbReference>
<sequence length="213" mass="23172">MRSIGLSSSSPGDPGVECPPDADDAALVGAVAEGDRNAFAALYDRHVPRVYGMALRIVRREAEAEAVVSDVFLSLWGQPQRFDPSRGPLRTYLIVLARSRALDRLRAGATRADHTEAAATDSGQSHADREKATRPDQQAMQLERSALVRAAVEQLDTKQRTPLELAYFEGLTHAEIADRLDEPLGTIKTRIRTAMSALRGVLRTLGGDRDGMP</sequence>
<keyword evidence="4" id="KW-0804">Transcription</keyword>
<dbReference type="SUPFAM" id="SSF88659">
    <property type="entry name" value="Sigma3 and sigma4 domains of RNA polymerase sigma factors"/>
    <property type="match status" value="1"/>
</dbReference>
<dbReference type="GO" id="GO:0006352">
    <property type="term" value="P:DNA-templated transcription initiation"/>
    <property type="evidence" value="ECO:0007669"/>
    <property type="project" value="InterPro"/>
</dbReference>
<comment type="similarity">
    <text evidence="1">Belongs to the sigma-70 factor family. ECF subfamily.</text>
</comment>
<dbReference type="PANTHER" id="PTHR43133">
    <property type="entry name" value="RNA POLYMERASE ECF-TYPE SIGMA FACTO"/>
    <property type="match status" value="1"/>
</dbReference>
<evidence type="ECO:0000256" key="1">
    <source>
        <dbReference type="ARBA" id="ARBA00010641"/>
    </source>
</evidence>
<dbReference type="Gene3D" id="1.10.1740.10">
    <property type="match status" value="1"/>
</dbReference>
<reference evidence="8 9" key="1">
    <citation type="submission" date="2019-02" db="EMBL/GenBank/DDBJ databases">
        <title>Deep-cultivation of Planctomycetes and their phenomic and genomic characterization uncovers novel biology.</title>
        <authorList>
            <person name="Wiegand S."/>
            <person name="Jogler M."/>
            <person name="Boedeker C."/>
            <person name="Pinto D."/>
            <person name="Vollmers J."/>
            <person name="Rivas-Marin E."/>
            <person name="Kohn T."/>
            <person name="Peeters S.H."/>
            <person name="Heuer A."/>
            <person name="Rast P."/>
            <person name="Oberbeckmann S."/>
            <person name="Bunk B."/>
            <person name="Jeske O."/>
            <person name="Meyerdierks A."/>
            <person name="Storesund J.E."/>
            <person name="Kallscheuer N."/>
            <person name="Luecker S."/>
            <person name="Lage O.M."/>
            <person name="Pohl T."/>
            <person name="Merkel B.J."/>
            <person name="Hornburger P."/>
            <person name="Mueller R.-W."/>
            <person name="Bruemmer F."/>
            <person name="Labrenz M."/>
            <person name="Spormann A.M."/>
            <person name="Op Den Camp H."/>
            <person name="Overmann J."/>
            <person name="Amann R."/>
            <person name="Jetten M.S.M."/>
            <person name="Mascher T."/>
            <person name="Medema M.H."/>
            <person name="Devos D.P."/>
            <person name="Kaster A.-K."/>
            <person name="Ovreas L."/>
            <person name="Rohde M."/>
            <person name="Galperin M.Y."/>
            <person name="Jogler C."/>
        </authorList>
    </citation>
    <scope>NUCLEOTIDE SEQUENCE [LARGE SCALE GENOMIC DNA]</scope>
    <source>
        <strain evidence="8 9">Pla108</strain>
    </source>
</reference>
<dbReference type="Proteomes" id="UP000317421">
    <property type="component" value="Unassembled WGS sequence"/>
</dbReference>
<dbReference type="InterPro" id="IPR007627">
    <property type="entry name" value="RNA_pol_sigma70_r2"/>
</dbReference>
<dbReference type="InterPro" id="IPR013249">
    <property type="entry name" value="RNA_pol_sigma70_r4_t2"/>
</dbReference>
<feature type="compositionally biased region" description="Basic and acidic residues" evidence="5">
    <location>
        <begin position="107"/>
        <end position="116"/>
    </location>
</feature>
<dbReference type="PANTHER" id="PTHR43133:SF62">
    <property type="entry name" value="RNA POLYMERASE SIGMA FACTOR SIGZ"/>
    <property type="match status" value="1"/>
</dbReference>
<evidence type="ECO:0000256" key="3">
    <source>
        <dbReference type="ARBA" id="ARBA00023082"/>
    </source>
</evidence>
<dbReference type="AlphaFoldDB" id="A0A5C6A7D4"/>
<evidence type="ECO:0000313" key="9">
    <source>
        <dbReference type="Proteomes" id="UP000317421"/>
    </source>
</evidence>
<dbReference type="GO" id="GO:0003677">
    <property type="term" value="F:DNA binding"/>
    <property type="evidence" value="ECO:0007669"/>
    <property type="project" value="InterPro"/>
</dbReference>
<evidence type="ECO:0000259" key="6">
    <source>
        <dbReference type="Pfam" id="PF04542"/>
    </source>
</evidence>
<evidence type="ECO:0000256" key="4">
    <source>
        <dbReference type="ARBA" id="ARBA00023163"/>
    </source>
</evidence>
<keyword evidence="2" id="KW-0805">Transcription regulation</keyword>
<proteinExistence type="inferred from homology"/>
<dbReference type="InterPro" id="IPR014284">
    <property type="entry name" value="RNA_pol_sigma-70_dom"/>
</dbReference>
<feature type="domain" description="RNA polymerase sigma-70 region 2" evidence="6">
    <location>
        <begin position="42"/>
        <end position="107"/>
    </location>
</feature>
<dbReference type="EMBL" id="SJPR01000005">
    <property type="protein sequence ID" value="TWT95346.1"/>
    <property type="molecule type" value="Genomic_DNA"/>
</dbReference>
<evidence type="ECO:0000313" key="8">
    <source>
        <dbReference type="EMBL" id="TWT95346.1"/>
    </source>
</evidence>
<feature type="region of interest" description="Disordered" evidence="5">
    <location>
        <begin position="107"/>
        <end position="137"/>
    </location>
</feature>
<dbReference type="Pfam" id="PF08281">
    <property type="entry name" value="Sigma70_r4_2"/>
    <property type="match status" value="1"/>
</dbReference>